<dbReference type="Proteomes" id="UP001281761">
    <property type="component" value="Unassembled WGS sequence"/>
</dbReference>
<proteinExistence type="predicted"/>
<keyword evidence="3" id="KW-1185">Reference proteome</keyword>
<organism evidence="2 3">
    <name type="scientific">Blattamonas nauphoetae</name>
    <dbReference type="NCBI Taxonomy" id="2049346"/>
    <lineage>
        <taxon>Eukaryota</taxon>
        <taxon>Metamonada</taxon>
        <taxon>Preaxostyla</taxon>
        <taxon>Oxymonadida</taxon>
        <taxon>Blattamonas</taxon>
    </lineage>
</organism>
<feature type="region of interest" description="Disordered" evidence="1">
    <location>
        <begin position="136"/>
        <end position="156"/>
    </location>
</feature>
<evidence type="ECO:0000256" key="1">
    <source>
        <dbReference type="SAM" id="MobiDB-lite"/>
    </source>
</evidence>
<sequence>MFTDTTDTSRALSFGLNHDEQKPGQTGLIYEQELMTLGESIVDGSGDPFAILHTICDRVGIKPKSISIDTRSQSQSDPSLFIHLFSALFTYLPNSTNFHLLPLFTTILQRHPPSLPHFLSSPLWLSLPSILASPPQYPSTLQTQSSPQNERKTDEQSHLRHFLQFINSILLLCLSSSPPTPIPNKTLLSSSLSTLSSHPDPFVKVHSGSAFLTLNQLDGTTDETSMPVNELVAQRDALRIQIGGKDQEISRLTDALQHQTQQNKEKDETIAKQTTTIADQTTTITELTMKLGEFVAMEALIKDSAKDVKWIRAIVSTENAITVWNPTHFRKEGRRITSLETGQKSCFSDEITRGKWRLSVRCEKYDAHIFGVIESSQLQRCKSGLIREKPGSSVFRLTDGDVHQNGKLLASGNQKPTDISVVTMELDMNRHTLVLFVDGQRQPHSLANIPQNEKASGTQKETSQSDSGI</sequence>
<evidence type="ECO:0000313" key="3">
    <source>
        <dbReference type="Proteomes" id="UP001281761"/>
    </source>
</evidence>
<feature type="compositionally biased region" description="Polar residues" evidence="1">
    <location>
        <begin position="138"/>
        <end position="148"/>
    </location>
</feature>
<protein>
    <submittedName>
        <fullName evidence="2">Uncharacterized protein</fullName>
    </submittedName>
</protein>
<gene>
    <name evidence="2" type="ORF">BLNAU_19882</name>
</gene>
<reference evidence="2 3" key="1">
    <citation type="journal article" date="2022" name="bioRxiv">
        <title>Genomics of Preaxostyla Flagellates Illuminates Evolutionary Transitions and the Path Towards Mitochondrial Loss.</title>
        <authorList>
            <person name="Novak L.V.F."/>
            <person name="Treitli S.C."/>
            <person name="Pyrih J."/>
            <person name="Halakuc P."/>
            <person name="Pipaliya S.V."/>
            <person name="Vacek V."/>
            <person name="Brzon O."/>
            <person name="Soukal P."/>
            <person name="Eme L."/>
            <person name="Dacks J.B."/>
            <person name="Karnkowska A."/>
            <person name="Elias M."/>
            <person name="Hampl V."/>
        </authorList>
    </citation>
    <scope>NUCLEOTIDE SEQUENCE [LARGE SCALE GENOMIC DNA]</scope>
    <source>
        <strain evidence="2">NAU3</strain>
        <tissue evidence="2">Gut</tissue>
    </source>
</reference>
<feature type="region of interest" description="Disordered" evidence="1">
    <location>
        <begin position="447"/>
        <end position="469"/>
    </location>
</feature>
<comment type="caution">
    <text evidence="2">The sequence shown here is derived from an EMBL/GenBank/DDBJ whole genome shotgun (WGS) entry which is preliminary data.</text>
</comment>
<dbReference type="EMBL" id="JARBJD010000269">
    <property type="protein sequence ID" value="KAK2945193.1"/>
    <property type="molecule type" value="Genomic_DNA"/>
</dbReference>
<evidence type="ECO:0000313" key="2">
    <source>
        <dbReference type="EMBL" id="KAK2945193.1"/>
    </source>
</evidence>
<accession>A0ABQ9X0U2</accession>
<name>A0ABQ9X0U2_9EUKA</name>